<keyword evidence="3" id="KW-0808">Transferase</keyword>
<organism evidence="10 11">
    <name type="scientific">Rhodococcus kronopolitis</name>
    <dbReference type="NCBI Taxonomy" id="1460226"/>
    <lineage>
        <taxon>Bacteria</taxon>
        <taxon>Bacillati</taxon>
        <taxon>Actinomycetota</taxon>
        <taxon>Actinomycetes</taxon>
        <taxon>Mycobacteriales</taxon>
        <taxon>Nocardiaceae</taxon>
        <taxon>Rhodococcus</taxon>
    </lineage>
</organism>
<keyword evidence="2" id="KW-1003">Cell membrane</keyword>
<feature type="transmembrane region" description="Helical" evidence="9">
    <location>
        <begin position="192"/>
        <end position="214"/>
    </location>
</feature>
<accession>A0ABV9FVH1</accession>
<feature type="transmembrane region" description="Helical" evidence="9">
    <location>
        <begin position="309"/>
        <end position="329"/>
    </location>
</feature>
<feature type="transmembrane region" description="Helical" evidence="9">
    <location>
        <begin position="220"/>
        <end position="239"/>
    </location>
</feature>
<evidence type="ECO:0000256" key="8">
    <source>
        <dbReference type="SAM" id="MobiDB-lite"/>
    </source>
</evidence>
<evidence type="ECO:0000256" key="6">
    <source>
        <dbReference type="ARBA" id="ARBA00023136"/>
    </source>
</evidence>
<evidence type="ECO:0000256" key="2">
    <source>
        <dbReference type="ARBA" id="ARBA00022475"/>
    </source>
</evidence>
<keyword evidence="6 9" id="KW-0472">Membrane</keyword>
<dbReference type="InterPro" id="IPR018584">
    <property type="entry name" value="GT87"/>
</dbReference>
<feature type="transmembrane region" description="Helical" evidence="9">
    <location>
        <begin position="387"/>
        <end position="410"/>
    </location>
</feature>
<feature type="transmembrane region" description="Helical" evidence="9">
    <location>
        <begin position="283"/>
        <end position="303"/>
    </location>
</feature>
<evidence type="ECO:0000256" key="5">
    <source>
        <dbReference type="ARBA" id="ARBA00022989"/>
    </source>
</evidence>
<comment type="subcellular location">
    <subcellularLocation>
        <location evidence="1">Cell membrane</location>
        <topology evidence="1">Multi-pass membrane protein</topology>
    </subcellularLocation>
</comment>
<evidence type="ECO:0000256" key="7">
    <source>
        <dbReference type="ARBA" id="ARBA00024033"/>
    </source>
</evidence>
<evidence type="ECO:0000313" key="11">
    <source>
        <dbReference type="Proteomes" id="UP001595914"/>
    </source>
</evidence>
<feature type="transmembrane region" description="Helical" evidence="9">
    <location>
        <begin position="350"/>
        <end position="367"/>
    </location>
</feature>
<dbReference type="RefSeq" id="WP_378416970.1">
    <property type="nucleotide sequence ID" value="NZ_JBHSFO010000005.1"/>
</dbReference>
<gene>
    <name evidence="10" type="ORF">ACFO6S_11315</name>
</gene>
<evidence type="ECO:0000313" key="10">
    <source>
        <dbReference type="EMBL" id="MFC4604274.1"/>
    </source>
</evidence>
<evidence type="ECO:0000256" key="1">
    <source>
        <dbReference type="ARBA" id="ARBA00004651"/>
    </source>
</evidence>
<feature type="transmembrane region" description="Helical" evidence="9">
    <location>
        <begin position="140"/>
        <end position="158"/>
    </location>
</feature>
<name>A0ABV9FVH1_9NOCA</name>
<proteinExistence type="inferred from homology"/>
<evidence type="ECO:0000256" key="4">
    <source>
        <dbReference type="ARBA" id="ARBA00022692"/>
    </source>
</evidence>
<dbReference type="Pfam" id="PF09594">
    <property type="entry name" value="GT87"/>
    <property type="match status" value="1"/>
</dbReference>
<protein>
    <submittedName>
        <fullName evidence="10">Glycosyltransferase 87 family protein</fullName>
    </submittedName>
</protein>
<feature type="transmembrane region" description="Helical" evidence="9">
    <location>
        <begin position="28"/>
        <end position="49"/>
    </location>
</feature>
<keyword evidence="11" id="KW-1185">Reference proteome</keyword>
<dbReference type="Proteomes" id="UP001595914">
    <property type="component" value="Unassembled WGS sequence"/>
</dbReference>
<comment type="similarity">
    <text evidence="7">Belongs to the glycosyltransferase 87 family.</text>
</comment>
<feature type="transmembrane region" description="Helical" evidence="9">
    <location>
        <begin position="115"/>
        <end position="133"/>
    </location>
</feature>
<feature type="region of interest" description="Disordered" evidence="8">
    <location>
        <begin position="443"/>
        <end position="482"/>
    </location>
</feature>
<comment type="caution">
    <text evidence="10">The sequence shown here is derived from an EMBL/GenBank/DDBJ whole genome shotgun (WGS) entry which is preliminary data.</text>
</comment>
<keyword evidence="5 9" id="KW-1133">Transmembrane helix</keyword>
<keyword evidence="4 9" id="KW-0812">Transmembrane</keyword>
<dbReference type="EMBL" id="JBHSFO010000005">
    <property type="protein sequence ID" value="MFC4604274.1"/>
    <property type="molecule type" value="Genomic_DNA"/>
</dbReference>
<sequence length="482" mass="52076">MRGGTRDLRGSDACAPGSPVDRQFPTRWSAAAAIALLAVAATVLLFVTVDPRMPHTGLLTGGVDLDVYRDGARRAMAGLPLYTEPVIHGLLYTYTPFSTLTFVPVELLPHGIDKYLWMGFNLVLLAGIVALCWRMLGYRVTGRVVGLSALLAVASVFLEPVRTTLYFGQVNLVLMLLVLWDTSRGAESRLRGVGVGIAAGIKLTPAYFVLYYLALRQWRAAAVSAVTVLATVAVSWVALPTDSRQYWTATFFDSTRIADDAHAANQSLRGALARILGEPAPTWLWLLLAALVVAVSMWVVVRLHRRGEALLAVTLAGFTAAVVSPFSWSHHWVWFVPLLVWLVHRALTNGWWWLGVLALFGAVGSWSHRFPDDRVVVGLYLFPADRVPWDVLVNLYLVAYAVILVGAAVVRSPHDRTPGPALAGGAGEPDARLVWPASRVSEPAHQAVGMSSSHSGATSSARSSSATTGDGNQFGRPPSRVT</sequence>
<evidence type="ECO:0000256" key="3">
    <source>
        <dbReference type="ARBA" id="ARBA00022679"/>
    </source>
</evidence>
<reference evidence="11" key="1">
    <citation type="journal article" date="2019" name="Int. J. Syst. Evol. Microbiol.">
        <title>The Global Catalogue of Microorganisms (GCM) 10K type strain sequencing project: providing services to taxonomists for standard genome sequencing and annotation.</title>
        <authorList>
            <consortium name="The Broad Institute Genomics Platform"/>
            <consortium name="The Broad Institute Genome Sequencing Center for Infectious Disease"/>
            <person name="Wu L."/>
            <person name="Ma J."/>
        </authorList>
    </citation>
    <scope>NUCLEOTIDE SEQUENCE [LARGE SCALE GENOMIC DNA]</scope>
    <source>
        <strain evidence="11">CCUG 54520</strain>
    </source>
</reference>
<feature type="compositionally biased region" description="Low complexity" evidence="8">
    <location>
        <begin position="449"/>
        <end position="469"/>
    </location>
</feature>
<evidence type="ECO:0000256" key="9">
    <source>
        <dbReference type="SAM" id="Phobius"/>
    </source>
</evidence>